<keyword evidence="3" id="KW-1185">Reference proteome</keyword>
<evidence type="ECO:0000313" key="2">
    <source>
        <dbReference type="EMBL" id="OCA76371.1"/>
    </source>
</evidence>
<protein>
    <recommendedName>
        <fullName evidence="4">DUF333 domain-containing protein</fullName>
    </recommendedName>
</protein>
<dbReference type="Proteomes" id="UP000092651">
    <property type="component" value="Unassembled WGS sequence"/>
</dbReference>
<proteinExistence type="predicted"/>
<feature type="signal peptide" evidence="1">
    <location>
        <begin position="1"/>
        <end position="20"/>
    </location>
</feature>
<dbReference type="InterPro" id="IPR045391">
    <property type="entry name" value="DUF6520"/>
</dbReference>
<name>A0A1B8ZXQ0_9FLAO</name>
<accession>A0A1B8ZXQ0</accession>
<reference evidence="2 3" key="1">
    <citation type="submission" date="2016-07" db="EMBL/GenBank/DDBJ databases">
        <authorList>
            <person name="Jeong J.-J."/>
            <person name="Kim D.W."/>
            <person name="Sang M.K."/>
            <person name="Choi I.-G."/>
            <person name="Kim K.D."/>
        </authorList>
    </citation>
    <scope>NUCLEOTIDE SEQUENCE [LARGE SCALE GENOMIC DNA]</scope>
    <source>
        <strain evidence="2 3">UTM-3</strain>
    </source>
</reference>
<dbReference type="AlphaFoldDB" id="A0A1B8ZXQ0"/>
<feature type="chain" id="PRO_5008621452" description="DUF333 domain-containing protein" evidence="1">
    <location>
        <begin position="21"/>
        <end position="87"/>
    </location>
</feature>
<gene>
    <name evidence="2" type="ORF">BBI01_06670</name>
</gene>
<dbReference type="RefSeq" id="WP_065394040.1">
    <property type="nucleotide sequence ID" value="NZ_MAYH01000012.1"/>
</dbReference>
<evidence type="ECO:0000313" key="3">
    <source>
        <dbReference type="Proteomes" id="UP000092651"/>
    </source>
</evidence>
<organism evidence="2 3">
    <name type="scientific">Chryseobacterium artocarpi</name>
    <dbReference type="NCBI Taxonomy" id="1414727"/>
    <lineage>
        <taxon>Bacteria</taxon>
        <taxon>Pseudomonadati</taxon>
        <taxon>Bacteroidota</taxon>
        <taxon>Flavobacteriia</taxon>
        <taxon>Flavobacteriales</taxon>
        <taxon>Weeksellaceae</taxon>
        <taxon>Chryseobacterium group</taxon>
        <taxon>Chryseobacterium</taxon>
    </lineage>
</organism>
<evidence type="ECO:0000256" key="1">
    <source>
        <dbReference type="SAM" id="SignalP"/>
    </source>
</evidence>
<sequence length="87" mass="9260">MKKLLIPAFIIVMGAGGAFANKMMNSSGKAIVNGYHINAAGQCVTDNQKCNTVGSIPCTWSGDTDVVLRQEPTPENPTMCGQELFEP</sequence>
<dbReference type="Pfam" id="PF20130">
    <property type="entry name" value="DUF6520"/>
    <property type="match status" value="1"/>
</dbReference>
<dbReference type="OrthoDB" id="1260025at2"/>
<keyword evidence="1" id="KW-0732">Signal</keyword>
<comment type="caution">
    <text evidence="2">The sequence shown here is derived from an EMBL/GenBank/DDBJ whole genome shotgun (WGS) entry which is preliminary data.</text>
</comment>
<evidence type="ECO:0008006" key="4">
    <source>
        <dbReference type="Google" id="ProtNLM"/>
    </source>
</evidence>
<dbReference type="EMBL" id="MAYH01000012">
    <property type="protein sequence ID" value="OCA76371.1"/>
    <property type="molecule type" value="Genomic_DNA"/>
</dbReference>